<dbReference type="InterPro" id="IPR016163">
    <property type="entry name" value="Ald_DH_C"/>
</dbReference>
<feature type="domain" description="Aldehyde dehydrogenase" evidence="6">
    <location>
        <begin position="23"/>
        <end position="481"/>
    </location>
</feature>
<proteinExistence type="inferred from homology"/>
<keyword evidence="3" id="KW-0520">NAD</keyword>
<dbReference type="PANTHER" id="PTHR42986">
    <property type="entry name" value="BENZALDEHYDE DEHYDROGENASE YFMT"/>
    <property type="match status" value="1"/>
</dbReference>
<dbReference type="Gene3D" id="3.40.605.10">
    <property type="entry name" value="Aldehyde Dehydrogenase, Chain A, domain 1"/>
    <property type="match status" value="1"/>
</dbReference>
<evidence type="ECO:0000256" key="3">
    <source>
        <dbReference type="ARBA" id="ARBA00023027"/>
    </source>
</evidence>
<comment type="similarity">
    <text evidence="1 5">Belongs to the aldehyde dehydrogenase family.</text>
</comment>
<dbReference type="SUPFAM" id="SSF53720">
    <property type="entry name" value="ALDH-like"/>
    <property type="match status" value="1"/>
</dbReference>
<dbReference type="InterPro" id="IPR016161">
    <property type="entry name" value="Ald_DH/histidinol_DH"/>
</dbReference>
<sequence>MVTLITVAQIFRDVNKQFINGVWKEGSSKKTAAIVDPFDNSVFTEVALASKTDVDEAYRTAKEAQKQWEATPKEEKVRVIENAMSILEQYKTEVIDLLIRESGSSTLKANIEVQAALGIMNEAKTFPYRMEPVRVPSPIPGKENHIYRKAAGVVGIIAPFNFPFHLSMRSIAPAIAAGNAVVHKPDLQTAISGGAIIAKIFELAGLPKGVLNVLITKSAEIGDSFIEHPIPRVISFTGSTPAGRKVGSLAGKNLKRAALELGGNNPFIVLKDANLKQAVDAAAFGGFLHQGQICMSINRILVHRSIHDEFVDMLVSKLSNLPYGDPKKPEVIIGPIINEGHIQEILSLVETAKKEGATVALEGKRVGNVLTPFVLTNVTNNSTIAQREIFGPAVSVIAYDSEEEALELANDTEFGLSSAVFTSDLEKGLEFAQKIESGMTHVNDQTVNDEPEVPFGGEKSSGLGRYNGEWALEEFTTVKWVSIQTEARKYPF</sequence>
<dbReference type="PROSITE" id="PS00687">
    <property type="entry name" value="ALDEHYDE_DEHYDR_GLU"/>
    <property type="match status" value="1"/>
</dbReference>
<evidence type="ECO:0000313" key="7">
    <source>
        <dbReference type="EMBL" id="MFC3883507.1"/>
    </source>
</evidence>
<dbReference type="Pfam" id="PF00171">
    <property type="entry name" value="Aldedh"/>
    <property type="match status" value="1"/>
</dbReference>
<dbReference type="EMBL" id="JBHRZT010000032">
    <property type="protein sequence ID" value="MFC3883507.1"/>
    <property type="molecule type" value="Genomic_DNA"/>
</dbReference>
<dbReference type="InterPro" id="IPR015590">
    <property type="entry name" value="Aldehyde_DH_dom"/>
</dbReference>
<keyword evidence="2 5" id="KW-0560">Oxidoreductase</keyword>
<name>A0ABV8B1F5_9BACI</name>
<dbReference type="InterPro" id="IPR016162">
    <property type="entry name" value="Ald_DH_N"/>
</dbReference>
<comment type="caution">
    <text evidence="7">The sequence shown here is derived from an EMBL/GenBank/DDBJ whole genome shotgun (WGS) entry which is preliminary data.</text>
</comment>
<evidence type="ECO:0000256" key="5">
    <source>
        <dbReference type="RuleBase" id="RU003345"/>
    </source>
</evidence>
<reference evidence="8" key="1">
    <citation type="journal article" date="2019" name="Int. J. Syst. Evol. Microbiol.">
        <title>The Global Catalogue of Microorganisms (GCM) 10K type strain sequencing project: providing services to taxonomists for standard genome sequencing and annotation.</title>
        <authorList>
            <consortium name="The Broad Institute Genomics Platform"/>
            <consortium name="The Broad Institute Genome Sequencing Center for Infectious Disease"/>
            <person name="Wu L."/>
            <person name="Ma J."/>
        </authorList>
    </citation>
    <scope>NUCLEOTIDE SEQUENCE [LARGE SCALE GENOMIC DNA]</scope>
    <source>
        <strain evidence="8">CCUG 61889</strain>
    </source>
</reference>
<evidence type="ECO:0000256" key="1">
    <source>
        <dbReference type="ARBA" id="ARBA00009986"/>
    </source>
</evidence>
<evidence type="ECO:0000259" key="6">
    <source>
        <dbReference type="Pfam" id="PF00171"/>
    </source>
</evidence>
<accession>A0ABV8B1F5</accession>
<evidence type="ECO:0000313" key="8">
    <source>
        <dbReference type="Proteomes" id="UP001595752"/>
    </source>
</evidence>
<dbReference type="Proteomes" id="UP001595752">
    <property type="component" value="Unassembled WGS sequence"/>
</dbReference>
<organism evidence="7 8">
    <name type="scientific">Bacillus songklensis</name>
    <dbReference type="NCBI Taxonomy" id="1069116"/>
    <lineage>
        <taxon>Bacteria</taxon>
        <taxon>Bacillati</taxon>
        <taxon>Bacillota</taxon>
        <taxon>Bacilli</taxon>
        <taxon>Bacillales</taxon>
        <taxon>Bacillaceae</taxon>
        <taxon>Bacillus</taxon>
    </lineage>
</organism>
<dbReference type="Gene3D" id="3.40.309.10">
    <property type="entry name" value="Aldehyde Dehydrogenase, Chain A, domain 2"/>
    <property type="match status" value="1"/>
</dbReference>
<dbReference type="InterPro" id="IPR029510">
    <property type="entry name" value="Ald_DH_CS_GLU"/>
</dbReference>
<evidence type="ECO:0000256" key="4">
    <source>
        <dbReference type="PROSITE-ProRule" id="PRU10007"/>
    </source>
</evidence>
<dbReference type="PANTHER" id="PTHR42986:SF1">
    <property type="entry name" value="BENZALDEHYDE DEHYDROGENASE YFMT"/>
    <property type="match status" value="1"/>
</dbReference>
<evidence type="ECO:0000256" key="2">
    <source>
        <dbReference type="ARBA" id="ARBA00023002"/>
    </source>
</evidence>
<feature type="active site" evidence="4">
    <location>
        <position position="260"/>
    </location>
</feature>
<protein>
    <submittedName>
        <fullName evidence="7">Aldehyde dehydrogenase family protein</fullName>
    </submittedName>
</protein>
<keyword evidence="8" id="KW-1185">Reference proteome</keyword>
<gene>
    <name evidence="7" type="ORF">ACFOU2_08300</name>
</gene>